<dbReference type="PANTHER" id="PTHR31641:SF2">
    <property type="entry name" value="RENAL CANCER DIFFERENTIATION GENE 1 PROTEIN"/>
    <property type="match status" value="1"/>
</dbReference>
<keyword evidence="2" id="KW-1185">Reference proteome</keyword>
<evidence type="ECO:0000313" key="2">
    <source>
        <dbReference type="Proteomes" id="UP001369086"/>
    </source>
</evidence>
<reference evidence="1 2" key="1">
    <citation type="submission" date="2021-05" db="EMBL/GenBank/DDBJ databases">
        <authorList>
            <person name="Zahm M."/>
            <person name="Klopp C."/>
            <person name="Cabau C."/>
            <person name="Kuhl H."/>
            <person name="Suciu R."/>
            <person name="Ciorpac M."/>
            <person name="Holostenco D."/>
            <person name="Gessner J."/>
            <person name="Wuertz S."/>
            <person name="Hohne C."/>
            <person name="Stock M."/>
            <person name="Gislard M."/>
            <person name="Lluch J."/>
            <person name="Milhes M."/>
            <person name="Lampietro C."/>
            <person name="Lopez Roques C."/>
            <person name="Donnadieu C."/>
            <person name="Du K."/>
            <person name="Schartl M."/>
            <person name="Guiguen Y."/>
        </authorList>
    </citation>
    <scope>NUCLEOTIDE SEQUENCE [LARGE SCALE GENOMIC DNA]</scope>
    <source>
        <strain evidence="1">Hh-F2</strain>
        <tissue evidence="1">Blood</tissue>
    </source>
</reference>
<protein>
    <submittedName>
        <fullName evidence="1">Uncharacterized protein</fullName>
    </submittedName>
</protein>
<feature type="non-terminal residue" evidence="1">
    <location>
        <position position="1"/>
    </location>
</feature>
<proteinExistence type="predicted"/>
<sequence length="51" mass="5693">AVVSLTKVLETTLVVSAQVEDLAVKCSANVWFLKAWRNMLKEGYKSLKPIN</sequence>
<organism evidence="1 2">
    <name type="scientific">Huso huso</name>
    <name type="common">Beluga</name>
    <name type="synonym">Acipenser huso</name>
    <dbReference type="NCBI Taxonomy" id="61971"/>
    <lineage>
        <taxon>Eukaryota</taxon>
        <taxon>Metazoa</taxon>
        <taxon>Chordata</taxon>
        <taxon>Craniata</taxon>
        <taxon>Vertebrata</taxon>
        <taxon>Euteleostomi</taxon>
        <taxon>Actinopterygii</taxon>
        <taxon>Chondrostei</taxon>
        <taxon>Acipenseriformes</taxon>
        <taxon>Acipenseridae</taxon>
        <taxon>Huso</taxon>
    </lineage>
</organism>
<dbReference type="Proteomes" id="UP001369086">
    <property type="component" value="Unassembled WGS sequence"/>
</dbReference>
<evidence type="ECO:0000313" key="1">
    <source>
        <dbReference type="EMBL" id="KAK6493981.1"/>
    </source>
</evidence>
<comment type="caution">
    <text evidence="1">The sequence shown here is derived from an EMBL/GenBank/DDBJ whole genome shotgun (WGS) entry which is preliminary data.</text>
</comment>
<dbReference type="PANTHER" id="PTHR31641">
    <property type="entry name" value="RENAL CANCER DIFFERENTIATION GENE 1 PROTEIN"/>
    <property type="match status" value="1"/>
</dbReference>
<dbReference type="InterPro" id="IPR031457">
    <property type="entry name" value="RCDG1"/>
</dbReference>
<name>A0ABR1ABF9_HUSHU</name>
<dbReference type="EMBL" id="JAHFZB010000001">
    <property type="protein sequence ID" value="KAK6493981.1"/>
    <property type="molecule type" value="Genomic_DNA"/>
</dbReference>
<gene>
    <name evidence="1" type="ORF">HHUSO_G407</name>
</gene>
<accession>A0ABR1ABF9</accession>